<dbReference type="InterPro" id="IPR003719">
    <property type="entry name" value="Phenazine_PhzF-like"/>
</dbReference>
<dbReference type="EMBL" id="JAXCEI010000001">
    <property type="protein sequence ID" value="MFA1537829.1"/>
    <property type="molecule type" value="Genomic_DNA"/>
</dbReference>
<dbReference type="SUPFAM" id="SSF54506">
    <property type="entry name" value="Diaminopimelate epimerase-like"/>
    <property type="match status" value="1"/>
</dbReference>
<dbReference type="Pfam" id="PF02567">
    <property type="entry name" value="PhzC-PhzF"/>
    <property type="match status" value="1"/>
</dbReference>
<gene>
    <name evidence="1" type="ORF">SM611_02715</name>
</gene>
<evidence type="ECO:0000313" key="2">
    <source>
        <dbReference type="Proteomes" id="UP001569963"/>
    </source>
</evidence>
<dbReference type="InterPro" id="IPR000408">
    <property type="entry name" value="Reg_chr_condens"/>
</dbReference>
<proteinExistence type="predicted"/>
<dbReference type="RefSeq" id="WP_371947157.1">
    <property type="nucleotide sequence ID" value="NZ_JAXCEI010000001.1"/>
</dbReference>
<evidence type="ECO:0000313" key="1">
    <source>
        <dbReference type="EMBL" id="MFA1537829.1"/>
    </source>
</evidence>
<sequence length="218" mass="22676">MTADPRRALIVRACSRGGAGGSPTAVVLDGGPFTAEERRAVPVACGTSHAVFVSARDGRASLRFFTAKGELPACGHGTVAALAVLADRSGLPEYRTTLHAGGRSFAGRAVRRAGAFEARFDPGPVTLRETTASERDLVLPLFPAPAGPPVVAFVGRPRMLIPVPSRAGLAAVSPDLGRLRRACDRLGLLGCYLNTVPTAEGRTAARMIGGPPCRRSVR</sequence>
<protein>
    <submittedName>
        <fullName evidence="1">PhzF family phenazine biosynthesis protein</fullName>
    </submittedName>
</protein>
<accession>A0ABV4Q5M6</accession>
<dbReference type="Gene3D" id="3.10.310.10">
    <property type="entry name" value="Diaminopimelate Epimerase, Chain A, domain 1"/>
    <property type="match status" value="2"/>
</dbReference>
<dbReference type="Proteomes" id="UP001569963">
    <property type="component" value="Unassembled WGS sequence"/>
</dbReference>
<comment type="caution">
    <text evidence="1">The sequence shown here is derived from an EMBL/GenBank/DDBJ whole genome shotgun (WGS) entry which is preliminary data.</text>
</comment>
<name>A0ABV4Q5M6_9ACTN</name>
<reference evidence="1 2" key="1">
    <citation type="submission" date="2023-11" db="EMBL/GenBank/DDBJ databases">
        <title>Actinomadura monticuli sp. nov., isolated from volcanic ash.</title>
        <authorList>
            <person name="Lee S.D."/>
            <person name="Yang H."/>
            <person name="Kim I.S."/>
        </authorList>
    </citation>
    <scope>NUCLEOTIDE SEQUENCE [LARGE SCALE GENOMIC DNA]</scope>
    <source>
        <strain evidence="1 2">DLS-62</strain>
    </source>
</reference>
<organism evidence="1 2">
    <name type="scientific">Actinomadura monticuli</name>
    <dbReference type="NCBI Taxonomy" id="3097367"/>
    <lineage>
        <taxon>Bacteria</taxon>
        <taxon>Bacillati</taxon>
        <taxon>Actinomycetota</taxon>
        <taxon>Actinomycetes</taxon>
        <taxon>Streptosporangiales</taxon>
        <taxon>Thermomonosporaceae</taxon>
        <taxon>Actinomadura</taxon>
    </lineage>
</organism>
<dbReference type="PROSITE" id="PS00626">
    <property type="entry name" value="RCC1_2"/>
    <property type="match status" value="1"/>
</dbReference>
<keyword evidence="2" id="KW-1185">Reference proteome</keyword>